<dbReference type="PANTHER" id="PTHR48083">
    <property type="entry name" value="MEDIUM-CHAIN SPECIFIC ACYL-COA DEHYDROGENASE, MITOCHONDRIAL-RELATED"/>
    <property type="match status" value="1"/>
</dbReference>
<evidence type="ECO:0000259" key="8">
    <source>
        <dbReference type="Pfam" id="PF02770"/>
    </source>
</evidence>
<evidence type="ECO:0000256" key="3">
    <source>
        <dbReference type="ARBA" id="ARBA00022630"/>
    </source>
</evidence>
<dbReference type="AlphaFoldDB" id="A0A9X9WW88"/>
<dbReference type="Gene3D" id="2.40.110.10">
    <property type="entry name" value="Butyryl-CoA Dehydrogenase, subunit A, domain 2"/>
    <property type="match status" value="1"/>
</dbReference>
<evidence type="ECO:0000256" key="2">
    <source>
        <dbReference type="ARBA" id="ARBA00009347"/>
    </source>
</evidence>
<dbReference type="InterPro" id="IPR013786">
    <property type="entry name" value="AcylCoA_DH/ox_N"/>
</dbReference>
<feature type="domain" description="Acyl-CoA dehydrogenase/oxidase C-terminal" evidence="7">
    <location>
        <begin position="233"/>
        <end position="382"/>
    </location>
</feature>
<dbReference type="InterPro" id="IPR046373">
    <property type="entry name" value="Acyl-CoA_Oxase/DH_mid-dom_sf"/>
</dbReference>
<comment type="cofactor">
    <cofactor evidence="1 6">
        <name>FAD</name>
        <dbReference type="ChEBI" id="CHEBI:57692"/>
    </cofactor>
</comment>
<evidence type="ECO:0000256" key="6">
    <source>
        <dbReference type="RuleBase" id="RU362125"/>
    </source>
</evidence>
<accession>A0A9X9WW88</accession>
<keyword evidence="4 6" id="KW-0274">FAD</keyword>
<proteinExistence type="inferred from homology"/>
<dbReference type="Pfam" id="PF00441">
    <property type="entry name" value="Acyl-CoA_dh_1"/>
    <property type="match status" value="1"/>
</dbReference>
<evidence type="ECO:0000313" key="11">
    <source>
        <dbReference type="Proteomes" id="UP001138751"/>
    </source>
</evidence>
<keyword evidence="5 6" id="KW-0560">Oxidoreductase</keyword>
<evidence type="ECO:0000259" key="7">
    <source>
        <dbReference type="Pfam" id="PF00441"/>
    </source>
</evidence>
<dbReference type="GO" id="GO:0005737">
    <property type="term" value="C:cytoplasm"/>
    <property type="evidence" value="ECO:0007669"/>
    <property type="project" value="TreeGrafter"/>
</dbReference>
<dbReference type="EMBL" id="JAAEDM010000019">
    <property type="protein sequence ID" value="MBR0671417.1"/>
    <property type="molecule type" value="Genomic_DNA"/>
</dbReference>
<keyword evidence="3 6" id="KW-0285">Flavoprotein</keyword>
<dbReference type="RefSeq" id="WP_211861792.1">
    <property type="nucleotide sequence ID" value="NZ_JAAEDM010000019.1"/>
</dbReference>
<feature type="domain" description="Acyl-CoA oxidase/dehydrogenase middle" evidence="8">
    <location>
        <begin position="129"/>
        <end position="221"/>
    </location>
</feature>
<protein>
    <submittedName>
        <fullName evidence="10">Acyl-CoA dehydrogenase</fullName>
    </submittedName>
</protein>
<organism evidence="10 11">
    <name type="scientific">Neoroseomonas soli</name>
    <dbReference type="NCBI Taxonomy" id="1081025"/>
    <lineage>
        <taxon>Bacteria</taxon>
        <taxon>Pseudomonadati</taxon>
        <taxon>Pseudomonadota</taxon>
        <taxon>Alphaproteobacteria</taxon>
        <taxon>Acetobacterales</taxon>
        <taxon>Acetobacteraceae</taxon>
        <taxon>Neoroseomonas</taxon>
    </lineage>
</organism>
<reference evidence="10" key="2">
    <citation type="journal article" date="2021" name="Syst. Appl. Microbiol.">
        <title>Roseomonas hellenica sp. nov., isolated from roots of wild-growing Alkanna tinctoria.</title>
        <authorList>
            <person name="Rat A."/>
            <person name="Naranjo H.D."/>
            <person name="Lebbe L."/>
            <person name="Cnockaert M."/>
            <person name="Krigas N."/>
            <person name="Grigoriadou K."/>
            <person name="Maloupa E."/>
            <person name="Willems A."/>
        </authorList>
    </citation>
    <scope>NUCLEOTIDE SEQUENCE</scope>
    <source>
        <strain evidence="10">LMG 31231</strain>
    </source>
</reference>
<evidence type="ECO:0000256" key="4">
    <source>
        <dbReference type="ARBA" id="ARBA00022827"/>
    </source>
</evidence>
<dbReference type="InterPro" id="IPR006091">
    <property type="entry name" value="Acyl-CoA_Oxase/DH_mid-dom"/>
</dbReference>
<dbReference type="PANTHER" id="PTHR48083:SF2">
    <property type="entry name" value="MEDIUM-CHAIN SPECIFIC ACYL-COA DEHYDROGENASE, MITOCHONDRIAL"/>
    <property type="match status" value="1"/>
</dbReference>
<dbReference type="InterPro" id="IPR009100">
    <property type="entry name" value="AcylCoA_DH/oxidase_NM_dom_sf"/>
</dbReference>
<evidence type="ECO:0000256" key="1">
    <source>
        <dbReference type="ARBA" id="ARBA00001974"/>
    </source>
</evidence>
<evidence type="ECO:0000313" key="10">
    <source>
        <dbReference type="EMBL" id="MBR0671417.1"/>
    </source>
</evidence>
<evidence type="ECO:0000259" key="9">
    <source>
        <dbReference type="Pfam" id="PF02771"/>
    </source>
</evidence>
<dbReference type="GO" id="GO:0033539">
    <property type="term" value="P:fatty acid beta-oxidation using acyl-CoA dehydrogenase"/>
    <property type="evidence" value="ECO:0007669"/>
    <property type="project" value="TreeGrafter"/>
</dbReference>
<feature type="domain" description="Acyl-CoA dehydrogenase/oxidase N-terminal" evidence="9">
    <location>
        <begin position="5"/>
        <end position="123"/>
    </location>
</feature>
<dbReference type="InterPro" id="IPR009075">
    <property type="entry name" value="AcylCo_DH/oxidase_C"/>
</dbReference>
<comment type="similarity">
    <text evidence="2 6">Belongs to the acyl-CoA dehydrogenase family.</text>
</comment>
<dbReference type="Pfam" id="PF02771">
    <property type="entry name" value="Acyl-CoA_dh_N"/>
    <property type="match status" value="1"/>
</dbReference>
<reference evidence="10" key="1">
    <citation type="submission" date="2020-01" db="EMBL/GenBank/DDBJ databases">
        <authorList>
            <person name="Rat A."/>
        </authorList>
    </citation>
    <scope>NUCLEOTIDE SEQUENCE</scope>
    <source>
        <strain evidence="10">LMG 31231</strain>
    </source>
</reference>
<dbReference type="Pfam" id="PF02770">
    <property type="entry name" value="Acyl-CoA_dh_M"/>
    <property type="match status" value="1"/>
</dbReference>
<evidence type="ECO:0000256" key="5">
    <source>
        <dbReference type="ARBA" id="ARBA00023002"/>
    </source>
</evidence>
<dbReference type="SUPFAM" id="SSF56645">
    <property type="entry name" value="Acyl-CoA dehydrogenase NM domain-like"/>
    <property type="match status" value="1"/>
</dbReference>
<dbReference type="FunFam" id="2.40.110.10:FF:000002">
    <property type="entry name" value="Acyl-CoA dehydrogenase fadE12"/>
    <property type="match status" value="1"/>
</dbReference>
<comment type="caution">
    <text evidence="10">The sequence shown here is derived from an EMBL/GenBank/DDBJ whole genome shotgun (WGS) entry which is preliminary data.</text>
</comment>
<dbReference type="InterPro" id="IPR050741">
    <property type="entry name" value="Acyl-CoA_dehydrogenase"/>
</dbReference>
<gene>
    <name evidence="10" type="ORF">GXW76_09560</name>
</gene>
<name>A0A9X9WW88_9PROT</name>
<dbReference type="SUPFAM" id="SSF47203">
    <property type="entry name" value="Acyl-CoA dehydrogenase C-terminal domain-like"/>
    <property type="match status" value="1"/>
</dbReference>
<dbReference type="GO" id="GO:0050660">
    <property type="term" value="F:flavin adenine dinucleotide binding"/>
    <property type="evidence" value="ECO:0007669"/>
    <property type="project" value="InterPro"/>
</dbReference>
<dbReference type="InterPro" id="IPR037069">
    <property type="entry name" value="AcylCoA_DH/ox_N_sf"/>
</dbReference>
<dbReference type="Gene3D" id="1.20.140.10">
    <property type="entry name" value="Butyryl-CoA Dehydrogenase, subunit A, domain 3"/>
    <property type="match status" value="1"/>
</dbReference>
<keyword evidence="11" id="KW-1185">Reference proteome</keyword>
<dbReference type="GO" id="GO:0003995">
    <property type="term" value="F:acyl-CoA dehydrogenase activity"/>
    <property type="evidence" value="ECO:0007669"/>
    <property type="project" value="TreeGrafter"/>
</dbReference>
<dbReference type="Proteomes" id="UP001138751">
    <property type="component" value="Unassembled WGS sequence"/>
</dbReference>
<sequence>MTIISEEARMLQDLVAKFVERELMPLEPAVLAREAAGGKWALTEEEEAPILAKCKELGLWGLDVPEDMGGANLPTVTRMLVEEEVSRTIVPFEFPPDSPNLHMMMAVANEDQRERYLKPYAEGVAKSGIAISEPGAGGDPAGMITRARKDGSDWVINGRKIWVSRVPAADFIIVMARTGEGKRAEGMTAFIVERGTPGFIVEREIKMIGGRLTYELVFDECRVPESQVLGEIGQGYAPMQLRLNVRRLQMGARCVGMCRRAIEMMTTQAKQRVTFGVPLADRQAIQWWIADAAIKIHATRLMVLSAAEKMEAGEDVKDEASMIKVFATEMARDVLDQAMQTFGAMGMTKELPLHLFAQQARLMRIYEGPTEVHRMAIAKRVLRRGSV</sequence>
<dbReference type="Gene3D" id="1.10.540.10">
    <property type="entry name" value="Acyl-CoA dehydrogenase/oxidase, N-terminal domain"/>
    <property type="match status" value="1"/>
</dbReference>
<dbReference type="InterPro" id="IPR036250">
    <property type="entry name" value="AcylCo_DH-like_C"/>
</dbReference>